<reference evidence="2" key="1">
    <citation type="journal article" date="2019" name="Int. J. Syst. Evol. Microbiol.">
        <title>The Global Catalogue of Microorganisms (GCM) 10K type strain sequencing project: providing services to taxonomists for standard genome sequencing and annotation.</title>
        <authorList>
            <consortium name="The Broad Institute Genomics Platform"/>
            <consortium name="The Broad Institute Genome Sequencing Center for Infectious Disease"/>
            <person name="Wu L."/>
            <person name="Ma J."/>
        </authorList>
    </citation>
    <scope>NUCLEOTIDE SEQUENCE [LARGE SCALE GENOMIC DNA]</scope>
    <source>
        <strain evidence="2">JCM 17906</strain>
    </source>
</reference>
<evidence type="ECO:0008006" key="3">
    <source>
        <dbReference type="Google" id="ProtNLM"/>
    </source>
</evidence>
<gene>
    <name evidence="1" type="ORF">GCM10023175_15160</name>
</gene>
<sequence>MTAPLPEGGFGVDTDLLLSHAADRERAATAVAAYSAPDPVAEDAFGLVGRVFAAGASAAAAAGAEALAGVSAEFRRTAAALREAAADYRAADTAVVTALGAVGRR</sequence>
<protein>
    <recommendedName>
        <fullName evidence="3">Excreted virulence factor EspC (Type VII ESX diderm)</fullName>
    </recommendedName>
</protein>
<evidence type="ECO:0000313" key="1">
    <source>
        <dbReference type="EMBL" id="GAA4541379.1"/>
    </source>
</evidence>
<evidence type="ECO:0000313" key="2">
    <source>
        <dbReference type="Proteomes" id="UP001501598"/>
    </source>
</evidence>
<dbReference type="Proteomes" id="UP001501598">
    <property type="component" value="Unassembled WGS sequence"/>
</dbReference>
<name>A0ABP8RL98_9PSEU</name>
<dbReference type="RefSeq" id="WP_345414126.1">
    <property type="nucleotide sequence ID" value="NZ_BAABGT010000024.1"/>
</dbReference>
<proteinExistence type="predicted"/>
<keyword evidence="2" id="KW-1185">Reference proteome</keyword>
<comment type="caution">
    <text evidence="1">The sequence shown here is derived from an EMBL/GenBank/DDBJ whole genome shotgun (WGS) entry which is preliminary data.</text>
</comment>
<organism evidence="1 2">
    <name type="scientific">Pseudonocardia xishanensis</name>
    <dbReference type="NCBI Taxonomy" id="630995"/>
    <lineage>
        <taxon>Bacteria</taxon>
        <taxon>Bacillati</taxon>
        <taxon>Actinomycetota</taxon>
        <taxon>Actinomycetes</taxon>
        <taxon>Pseudonocardiales</taxon>
        <taxon>Pseudonocardiaceae</taxon>
        <taxon>Pseudonocardia</taxon>
    </lineage>
</organism>
<accession>A0ABP8RL98</accession>
<dbReference type="EMBL" id="BAABGT010000024">
    <property type="protein sequence ID" value="GAA4541379.1"/>
    <property type="molecule type" value="Genomic_DNA"/>
</dbReference>